<evidence type="ECO:0000313" key="1">
    <source>
        <dbReference type="EMBL" id="KQB83272.1"/>
    </source>
</evidence>
<protein>
    <submittedName>
        <fullName evidence="1">Uncharacterized protein</fullName>
    </submittedName>
</protein>
<keyword evidence="2" id="KW-1185">Reference proteome</keyword>
<name>A0A0Q0YLA6_9CORY</name>
<dbReference type="AlphaFoldDB" id="A0A0Q0YLA6"/>
<reference evidence="1 2" key="1">
    <citation type="submission" date="2015-10" db="EMBL/GenBank/DDBJ databases">
        <title>Corynebacteirum lowii and Corynebacterium oculi species nova, derived from human clinical disease and and emended description of Corynebacterium mastiditis.</title>
        <authorList>
            <person name="Bernard K."/>
            <person name="Pacheco A.L."/>
            <person name="Mcdougall C."/>
            <person name="Burtx T."/>
            <person name="Weibe D."/>
            <person name="Tyler S."/>
            <person name="Olson A.B."/>
            <person name="Cnockaert M."/>
            <person name="Eguchi H."/>
            <person name="Kuwahara T."/>
            <person name="Nakayama-Imaohji H."/>
            <person name="Boudewijins M."/>
            <person name="Van Hoecke F."/>
            <person name="Bernier A.-M."/>
            <person name="Vandamme P."/>
        </authorList>
    </citation>
    <scope>NUCLEOTIDE SEQUENCE [LARGE SCALE GENOMIC DNA]</scope>
    <source>
        <strain evidence="1 2">NML 130210</strain>
    </source>
</reference>
<accession>A0A0Q0YLA6</accession>
<dbReference type="STRING" id="1544416.Cocul_02246"/>
<dbReference type="RefSeq" id="WP_055123298.1">
    <property type="nucleotide sequence ID" value="NZ_LKST01000004.1"/>
</dbReference>
<comment type="caution">
    <text evidence="1">The sequence shown here is derived from an EMBL/GenBank/DDBJ whole genome shotgun (WGS) entry which is preliminary data.</text>
</comment>
<sequence>MKELLLTDSFAHRLRRASTHHPKAAPRMAGTSLTASALHAAGASWEHTLARAAHDRTALLTDLSLFYARAQQVDHSLAHSLD</sequence>
<proteinExistence type="predicted"/>
<evidence type="ECO:0000313" key="2">
    <source>
        <dbReference type="Proteomes" id="UP000050517"/>
    </source>
</evidence>
<dbReference type="Proteomes" id="UP000050517">
    <property type="component" value="Unassembled WGS sequence"/>
</dbReference>
<gene>
    <name evidence="1" type="ORF">Cocul_02246</name>
</gene>
<dbReference type="PATRIC" id="fig|1544416.3.peg.2244"/>
<organism evidence="1 2">
    <name type="scientific">Corynebacterium oculi</name>
    <dbReference type="NCBI Taxonomy" id="1544416"/>
    <lineage>
        <taxon>Bacteria</taxon>
        <taxon>Bacillati</taxon>
        <taxon>Actinomycetota</taxon>
        <taxon>Actinomycetes</taxon>
        <taxon>Mycobacteriales</taxon>
        <taxon>Corynebacteriaceae</taxon>
        <taxon>Corynebacterium</taxon>
    </lineage>
</organism>
<dbReference type="EMBL" id="LKST01000004">
    <property type="protein sequence ID" value="KQB83272.1"/>
    <property type="molecule type" value="Genomic_DNA"/>
</dbReference>